<name>A0A5C7AQ48_9FLAO</name>
<protein>
    <submittedName>
        <fullName evidence="1">Uncharacterized protein</fullName>
    </submittedName>
</protein>
<dbReference type="RefSeq" id="WP_146888704.1">
    <property type="nucleotide sequence ID" value="NZ_VORX01000001.1"/>
</dbReference>
<keyword evidence="2" id="KW-1185">Reference proteome</keyword>
<gene>
    <name evidence="1" type="ORF">ES711_01060</name>
</gene>
<evidence type="ECO:0000313" key="2">
    <source>
        <dbReference type="Proteomes" id="UP000321734"/>
    </source>
</evidence>
<dbReference type="EMBL" id="VORX01000001">
    <property type="protein sequence ID" value="TXE10527.1"/>
    <property type="molecule type" value="Genomic_DNA"/>
</dbReference>
<organism evidence="1 2">
    <name type="scientific">Gelidibacter salicanalis</name>
    <dbReference type="NCBI Taxonomy" id="291193"/>
    <lineage>
        <taxon>Bacteria</taxon>
        <taxon>Pseudomonadati</taxon>
        <taxon>Bacteroidota</taxon>
        <taxon>Flavobacteriia</taxon>
        <taxon>Flavobacteriales</taxon>
        <taxon>Flavobacteriaceae</taxon>
        <taxon>Gelidibacter</taxon>
    </lineage>
</organism>
<comment type="caution">
    <text evidence="1">The sequence shown here is derived from an EMBL/GenBank/DDBJ whole genome shotgun (WGS) entry which is preliminary data.</text>
</comment>
<dbReference type="OrthoDB" id="1415142at2"/>
<evidence type="ECO:0000313" key="1">
    <source>
        <dbReference type="EMBL" id="TXE10527.1"/>
    </source>
</evidence>
<dbReference type="Proteomes" id="UP000321734">
    <property type="component" value="Unassembled WGS sequence"/>
</dbReference>
<proteinExistence type="predicted"/>
<dbReference type="AlphaFoldDB" id="A0A5C7AQ48"/>
<accession>A0A5C7AQ48</accession>
<sequence length="299" mass="34557">MKKILLIIIITLIGTNSSVAQEWMTSLDAAKRIALIQDKLLFMVWEDAATIPYPVIVNDTAGNELVFEDLFDHQEINRILWEYFVPVKVSENLYAELFDDIKDIRSKTYIEQFEDDNIKIMDVNGMIVNTSNSPEAFFNLTEFITNYAINTAYLKSELDNYSQRPDFNSAYRLASKYFDYAILVGKDVRADVIQVASMYLDNADRFLLTSGLQDKAHLSRKIELLRLSEYLIQDKPRKVLRALKKLDLSEIDASNQDLLSFLYYTAYVLNKDKKNAEAWKSKVSSVNLKRAELIRNINL</sequence>
<reference evidence="1 2" key="1">
    <citation type="submission" date="2019-08" db="EMBL/GenBank/DDBJ databases">
        <title>Genome sequence of Gelidibacter salicanalis IC162T.</title>
        <authorList>
            <person name="Bowman J.P."/>
        </authorList>
    </citation>
    <scope>NUCLEOTIDE SEQUENCE [LARGE SCALE GENOMIC DNA]</scope>
    <source>
        <strain evidence="1 2">IC162</strain>
    </source>
</reference>